<dbReference type="Pfam" id="PF13365">
    <property type="entry name" value="Trypsin_2"/>
    <property type="match status" value="1"/>
</dbReference>
<protein>
    <submittedName>
        <fullName evidence="5">S1C family serine protease</fullName>
        <ecNumber evidence="5">3.4.21.-</ecNumber>
    </submittedName>
</protein>
<feature type="region of interest" description="Disordered" evidence="3">
    <location>
        <begin position="17"/>
        <end position="62"/>
    </location>
</feature>
<accession>A0ABD5R9I5</accession>
<evidence type="ECO:0000256" key="3">
    <source>
        <dbReference type="SAM" id="MobiDB-lite"/>
    </source>
</evidence>
<evidence type="ECO:0000313" key="5">
    <source>
        <dbReference type="EMBL" id="MFC5366688.1"/>
    </source>
</evidence>
<keyword evidence="6" id="KW-1185">Reference proteome</keyword>
<gene>
    <name evidence="5" type="ORF">ACFPJ5_07025</name>
</gene>
<evidence type="ECO:0000259" key="4">
    <source>
        <dbReference type="Pfam" id="PF13180"/>
    </source>
</evidence>
<dbReference type="PRINTS" id="PR00834">
    <property type="entry name" value="PROTEASES2C"/>
</dbReference>
<dbReference type="Proteomes" id="UP001596201">
    <property type="component" value="Unassembled WGS sequence"/>
</dbReference>
<dbReference type="AlphaFoldDB" id="A0ABD5R9I5"/>
<dbReference type="PROSITE" id="PS51257">
    <property type="entry name" value="PROKAR_LIPOPROTEIN"/>
    <property type="match status" value="1"/>
</dbReference>
<dbReference type="Pfam" id="PF13180">
    <property type="entry name" value="PDZ_2"/>
    <property type="match status" value="1"/>
</dbReference>
<dbReference type="EC" id="3.4.21.-" evidence="5"/>
<dbReference type="InterPro" id="IPR036034">
    <property type="entry name" value="PDZ_sf"/>
</dbReference>
<dbReference type="SUPFAM" id="SSF50494">
    <property type="entry name" value="Trypsin-like serine proteases"/>
    <property type="match status" value="1"/>
</dbReference>
<evidence type="ECO:0000313" key="6">
    <source>
        <dbReference type="Proteomes" id="UP001596201"/>
    </source>
</evidence>
<dbReference type="InterPro" id="IPR001940">
    <property type="entry name" value="Peptidase_S1C"/>
</dbReference>
<keyword evidence="2 5" id="KW-0378">Hydrolase</keyword>
<comment type="caution">
    <text evidence="5">The sequence shown here is derived from an EMBL/GenBank/DDBJ whole genome shotgun (WGS) entry which is preliminary data.</text>
</comment>
<dbReference type="InterPro" id="IPR051201">
    <property type="entry name" value="Chloro_Bact_Ser_Proteases"/>
</dbReference>
<dbReference type="InterPro" id="IPR009003">
    <property type="entry name" value="Peptidase_S1_PA"/>
</dbReference>
<dbReference type="PANTHER" id="PTHR43343">
    <property type="entry name" value="PEPTIDASE S12"/>
    <property type="match status" value="1"/>
</dbReference>
<dbReference type="Gene3D" id="2.40.10.120">
    <property type="match status" value="1"/>
</dbReference>
<feature type="compositionally biased region" description="Pro residues" evidence="3">
    <location>
        <begin position="27"/>
        <end position="59"/>
    </location>
</feature>
<sequence>MPRRRHLLAVLAGLLAGCTDRDGPAPTTGPPPSPTHTPTDTPTPTPRPRPSPSPTPEPDPTSVDAYEAVADTTALVTAYGTSDSGQATGFLTDAGLVTNHHVVTDRSVFEVRFPRGEWRDATLLASDRHSDLAVLRADTPDYVTPVAFAGELPPIGTRVVAVGHPFGLPQSASAGIVSGLHRTFTGETGGLVLDSVQTDAAVNPGNSGGPLVTYDGDVIGVVSAGGGETVTFAPSAPLARRVVPVLADGRRYDHPFLGVRGRTVTPTVAVANDLRAATGYLVVSVVSSLLVGDRLVTAEERVTLRNQRVPVGGDVIVGIDDRPVGAERDLLRYLALEANPGQTVTLEIRRDGETQRVETRLGRRPTEPAGFV</sequence>
<dbReference type="RefSeq" id="WP_227227975.1">
    <property type="nucleotide sequence ID" value="NZ_JAJCVJ010000001.1"/>
</dbReference>
<keyword evidence="1 5" id="KW-0645">Protease</keyword>
<dbReference type="SUPFAM" id="SSF50156">
    <property type="entry name" value="PDZ domain-like"/>
    <property type="match status" value="1"/>
</dbReference>
<dbReference type="Gene3D" id="2.30.42.10">
    <property type="match status" value="1"/>
</dbReference>
<dbReference type="PANTHER" id="PTHR43343:SF3">
    <property type="entry name" value="PROTEASE DO-LIKE 8, CHLOROPLASTIC"/>
    <property type="match status" value="1"/>
</dbReference>
<reference evidence="5 6" key="1">
    <citation type="journal article" date="2019" name="Int. J. Syst. Evol. Microbiol.">
        <title>The Global Catalogue of Microorganisms (GCM) 10K type strain sequencing project: providing services to taxonomists for standard genome sequencing and annotation.</title>
        <authorList>
            <consortium name="The Broad Institute Genomics Platform"/>
            <consortium name="The Broad Institute Genome Sequencing Center for Infectious Disease"/>
            <person name="Wu L."/>
            <person name="Ma J."/>
        </authorList>
    </citation>
    <scope>NUCLEOTIDE SEQUENCE [LARGE SCALE GENOMIC DNA]</scope>
    <source>
        <strain evidence="5 6">CGMCC 1.12237</strain>
    </source>
</reference>
<proteinExistence type="predicted"/>
<organism evidence="5 6">
    <name type="scientific">Salinirubrum litoreum</name>
    <dbReference type="NCBI Taxonomy" id="1126234"/>
    <lineage>
        <taxon>Archaea</taxon>
        <taxon>Methanobacteriati</taxon>
        <taxon>Methanobacteriota</taxon>
        <taxon>Stenosarchaea group</taxon>
        <taxon>Halobacteria</taxon>
        <taxon>Halobacteriales</taxon>
        <taxon>Haloferacaceae</taxon>
        <taxon>Salinirubrum</taxon>
    </lineage>
</organism>
<name>A0ABD5R9I5_9EURY</name>
<evidence type="ECO:0000256" key="2">
    <source>
        <dbReference type="ARBA" id="ARBA00022801"/>
    </source>
</evidence>
<dbReference type="GO" id="GO:0006508">
    <property type="term" value="P:proteolysis"/>
    <property type="evidence" value="ECO:0007669"/>
    <property type="project" value="UniProtKB-KW"/>
</dbReference>
<dbReference type="InterPro" id="IPR001478">
    <property type="entry name" value="PDZ"/>
</dbReference>
<feature type="domain" description="PDZ" evidence="4">
    <location>
        <begin position="313"/>
        <end position="360"/>
    </location>
</feature>
<dbReference type="GO" id="GO:0008233">
    <property type="term" value="F:peptidase activity"/>
    <property type="evidence" value="ECO:0007669"/>
    <property type="project" value="UniProtKB-KW"/>
</dbReference>
<evidence type="ECO:0000256" key="1">
    <source>
        <dbReference type="ARBA" id="ARBA00022670"/>
    </source>
</evidence>
<dbReference type="EMBL" id="JBHSKX010000001">
    <property type="protein sequence ID" value="MFC5366688.1"/>
    <property type="molecule type" value="Genomic_DNA"/>
</dbReference>